<dbReference type="EMBL" id="CACVAT010000376">
    <property type="protein sequence ID" value="CAA6823504.1"/>
    <property type="molecule type" value="Genomic_DNA"/>
</dbReference>
<accession>A0A6S6TVP7</accession>
<evidence type="ECO:0000313" key="1">
    <source>
        <dbReference type="EMBL" id="CAA6823504.1"/>
    </source>
</evidence>
<organism evidence="1">
    <name type="scientific">uncultured Thiotrichaceae bacterium</name>
    <dbReference type="NCBI Taxonomy" id="298394"/>
    <lineage>
        <taxon>Bacteria</taxon>
        <taxon>Pseudomonadati</taxon>
        <taxon>Pseudomonadota</taxon>
        <taxon>Gammaproteobacteria</taxon>
        <taxon>Thiotrichales</taxon>
        <taxon>Thiotrichaceae</taxon>
        <taxon>environmental samples</taxon>
    </lineage>
</organism>
<protein>
    <submittedName>
        <fullName evidence="1">Uncharacterized protein</fullName>
    </submittedName>
</protein>
<proteinExistence type="predicted"/>
<reference evidence="1" key="1">
    <citation type="submission" date="2020-01" db="EMBL/GenBank/DDBJ databases">
        <authorList>
            <person name="Meier V. D."/>
            <person name="Meier V D."/>
        </authorList>
    </citation>
    <scope>NUCLEOTIDE SEQUENCE</scope>
    <source>
        <strain evidence="1">HLG_WM_MAG_09</strain>
    </source>
</reference>
<name>A0A6S6TVP7_9GAMM</name>
<dbReference type="AlphaFoldDB" id="A0A6S6TVP7"/>
<gene>
    <name evidence="1" type="ORF">HELGO_WM41751</name>
</gene>
<sequence>MNTIKKLEDGEITADAVQLEAVVHLDQLVKALIGRKIQLWLLKNQKVFSGFLARMRK</sequence>